<dbReference type="CDD" id="cd02440">
    <property type="entry name" value="AdoMet_MTases"/>
    <property type="match status" value="1"/>
</dbReference>
<comment type="caution">
    <text evidence="2">The sequence shown here is derived from an EMBL/GenBank/DDBJ whole genome shotgun (WGS) entry which is preliminary data.</text>
</comment>
<feature type="domain" description="Methyltransferase" evidence="1">
    <location>
        <begin position="46"/>
        <end position="132"/>
    </location>
</feature>
<accession>A0ABQ4FTJ3</accession>
<protein>
    <submittedName>
        <fullName evidence="2">Methyltransferase</fullName>
    </submittedName>
</protein>
<dbReference type="Gene3D" id="3.40.50.150">
    <property type="entry name" value="Vaccinia Virus protein VP39"/>
    <property type="match status" value="1"/>
</dbReference>
<keyword evidence="2" id="KW-0808">Transferase</keyword>
<dbReference type="InterPro" id="IPR050508">
    <property type="entry name" value="Methyltransf_Superfamily"/>
</dbReference>
<sequence>MTRDLYGGTGPGPITPDGCAVDYYATLVPMGEPELVHGAVPEGASILELGAGAGRITHSLLALGHEVVAVDESPEMLARIRGAETVRSPIQDLALGRTFDVVLLMSYVIDTADDELCRAFLRTCRRHVSPDGCVILQHKPAEWHDAIGPFERDHGDGRITRMTEARRPEPDLLAATMEYVVGDRRWTHYFLSRRRDDEVFAGLLAEAGLAPAGHLGGDPEWIRALPI</sequence>
<evidence type="ECO:0000259" key="1">
    <source>
        <dbReference type="Pfam" id="PF13649"/>
    </source>
</evidence>
<dbReference type="RefSeq" id="WP_204055797.1">
    <property type="nucleotide sequence ID" value="NZ_BAAAGP010000003.1"/>
</dbReference>
<organism evidence="2 3">
    <name type="scientific">Microbispora corallina</name>
    <dbReference type="NCBI Taxonomy" id="83302"/>
    <lineage>
        <taxon>Bacteria</taxon>
        <taxon>Bacillati</taxon>
        <taxon>Actinomycetota</taxon>
        <taxon>Actinomycetes</taxon>
        <taxon>Streptosporangiales</taxon>
        <taxon>Streptosporangiaceae</taxon>
        <taxon>Microbispora</taxon>
    </lineage>
</organism>
<dbReference type="PANTHER" id="PTHR42912">
    <property type="entry name" value="METHYLTRANSFERASE"/>
    <property type="match status" value="1"/>
</dbReference>
<name>A0ABQ4FTJ3_9ACTN</name>
<keyword evidence="2" id="KW-0489">Methyltransferase</keyword>
<gene>
    <name evidence="2" type="ORF">Mco01_11410</name>
</gene>
<dbReference type="InterPro" id="IPR029063">
    <property type="entry name" value="SAM-dependent_MTases_sf"/>
</dbReference>
<reference evidence="2 3" key="1">
    <citation type="submission" date="2021-01" db="EMBL/GenBank/DDBJ databases">
        <title>Whole genome shotgun sequence of Microbispora corallina NBRC 16416.</title>
        <authorList>
            <person name="Komaki H."/>
            <person name="Tamura T."/>
        </authorList>
    </citation>
    <scope>NUCLEOTIDE SEQUENCE [LARGE SCALE GENOMIC DNA]</scope>
    <source>
        <strain evidence="2 3">NBRC 16416</strain>
    </source>
</reference>
<dbReference type="InterPro" id="IPR041698">
    <property type="entry name" value="Methyltransf_25"/>
</dbReference>
<dbReference type="SUPFAM" id="SSF53335">
    <property type="entry name" value="S-adenosyl-L-methionine-dependent methyltransferases"/>
    <property type="match status" value="1"/>
</dbReference>
<dbReference type="Gene3D" id="2.20.130.10">
    <property type="entry name" value="CAC2371-like domains"/>
    <property type="match status" value="1"/>
</dbReference>
<evidence type="ECO:0000313" key="3">
    <source>
        <dbReference type="Proteomes" id="UP000603904"/>
    </source>
</evidence>
<evidence type="ECO:0000313" key="2">
    <source>
        <dbReference type="EMBL" id="GIH38141.1"/>
    </source>
</evidence>
<dbReference type="Proteomes" id="UP000603904">
    <property type="component" value="Unassembled WGS sequence"/>
</dbReference>
<dbReference type="Pfam" id="PF13649">
    <property type="entry name" value="Methyltransf_25"/>
    <property type="match status" value="1"/>
</dbReference>
<dbReference type="EMBL" id="BOOC01000003">
    <property type="protein sequence ID" value="GIH38141.1"/>
    <property type="molecule type" value="Genomic_DNA"/>
</dbReference>
<dbReference type="GO" id="GO:0008168">
    <property type="term" value="F:methyltransferase activity"/>
    <property type="evidence" value="ECO:0007669"/>
    <property type="project" value="UniProtKB-KW"/>
</dbReference>
<dbReference type="PANTHER" id="PTHR42912:SF80">
    <property type="entry name" value="METHYLTRANSFERASE DOMAIN-CONTAINING PROTEIN"/>
    <property type="match status" value="1"/>
</dbReference>
<keyword evidence="3" id="KW-1185">Reference proteome</keyword>
<dbReference type="GO" id="GO:0032259">
    <property type="term" value="P:methylation"/>
    <property type="evidence" value="ECO:0007669"/>
    <property type="project" value="UniProtKB-KW"/>
</dbReference>
<proteinExistence type="predicted"/>